<dbReference type="PANTHER" id="PTHR21496">
    <property type="entry name" value="FERREDOXIN-RELATED"/>
    <property type="match status" value="1"/>
</dbReference>
<evidence type="ECO:0000313" key="7">
    <source>
        <dbReference type="EMBL" id="GER88492.1"/>
    </source>
</evidence>
<keyword evidence="3" id="KW-0408">Iron</keyword>
<dbReference type="InterPro" id="IPR036922">
    <property type="entry name" value="Rieske_2Fe-2S_sf"/>
</dbReference>
<accession>A0A5J4KMV1</accession>
<keyword evidence="4" id="KW-0411">Iron-sulfur</keyword>
<dbReference type="RefSeq" id="WP_151756392.1">
    <property type="nucleotide sequence ID" value="NZ_BKZW01000001.1"/>
</dbReference>
<protein>
    <recommendedName>
        <fullName evidence="6">Rieske domain-containing protein</fullName>
    </recommendedName>
</protein>
<dbReference type="Gene3D" id="2.102.10.10">
    <property type="entry name" value="Rieske [2Fe-2S] iron-sulphur domain"/>
    <property type="match status" value="1"/>
</dbReference>
<keyword evidence="5" id="KW-0472">Membrane</keyword>
<name>A0A5J4KMV1_9CHLR</name>
<keyword evidence="8" id="KW-1185">Reference proteome</keyword>
<feature type="transmembrane region" description="Helical" evidence="5">
    <location>
        <begin position="114"/>
        <end position="135"/>
    </location>
</feature>
<keyword evidence="2" id="KW-0479">Metal-binding</keyword>
<evidence type="ECO:0000256" key="4">
    <source>
        <dbReference type="ARBA" id="ARBA00023014"/>
    </source>
</evidence>
<dbReference type="Proteomes" id="UP000326912">
    <property type="component" value="Unassembled WGS sequence"/>
</dbReference>
<dbReference type="SUPFAM" id="SSF50022">
    <property type="entry name" value="ISP domain"/>
    <property type="match status" value="1"/>
</dbReference>
<evidence type="ECO:0000256" key="2">
    <source>
        <dbReference type="ARBA" id="ARBA00022723"/>
    </source>
</evidence>
<feature type="domain" description="Rieske" evidence="6">
    <location>
        <begin position="216"/>
        <end position="311"/>
    </location>
</feature>
<dbReference type="GO" id="GO:0004497">
    <property type="term" value="F:monooxygenase activity"/>
    <property type="evidence" value="ECO:0007669"/>
    <property type="project" value="UniProtKB-ARBA"/>
</dbReference>
<comment type="caution">
    <text evidence="7">The sequence shown here is derived from an EMBL/GenBank/DDBJ whole genome shotgun (WGS) entry which is preliminary data.</text>
</comment>
<keyword evidence="5" id="KW-1133">Transmembrane helix</keyword>
<organism evidence="7 8">
    <name type="scientific">Dictyobacter vulcani</name>
    <dbReference type="NCBI Taxonomy" id="2607529"/>
    <lineage>
        <taxon>Bacteria</taxon>
        <taxon>Bacillati</taxon>
        <taxon>Chloroflexota</taxon>
        <taxon>Ktedonobacteria</taxon>
        <taxon>Ktedonobacterales</taxon>
        <taxon>Dictyobacteraceae</taxon>
        <taxon>Dictyobacter</taxon>
    </lineage>
</organism>
<proteinExistence type="predicted"/>
<evidence type="ECO:0000259" key="6">
    <source>
        <dbReference type="PROSITE" id="PS51296"/>
    </source>
</evidence>
<dbReference type="Pfam" id="PF00355">
    <property type="entry name" value="Rieske"/>
    <property type="match status" value="1"/>
</dbReference>
<evidence type="ECO:0000256" key="3">
    <source>
        <dbReference type="ARBA" id="ARBA00023004"/>
    </source>
</evidence>
<dbReference type="Pfam" id="PF09990">
    <property type="entry name" value="DUF2231"/>
    <property type="match status" value="1"/>
</dbReference>
<gene>
    <name evidence="7" type="ORF">KDW_26540</name>
</gene>
<keyword evidence="5" id="KW-0812">Transmembrane</keyword>
<dbReference type="AlphaFoldDB" id="A0A5J4KMV1"/>
<dbReference type="InterPro" id="IPR019251">
    <property type="entry name" value="DUF2231_TM"/>
</dbReference>
<sequence length="317" mass="34131">MVAETTNQKEPTISWMDTPPRSPLLRHYSAKMIAGMPWLDKLSAPLQKWTNSLFGSPKTPEYRIKDFLAGVWFGHPLHPVLVTIPIGAWTSAMVFDLAWLANEDDDGMAWSADMMIWLGLAGAAGSAATGIANWVDTDGQEQRTGMLHALLNGSVTVLNLSSALLRATGQRKTAITLAGTAYALTIYSSYIGGELAYSNAIGVNRVIPEAGSDEYVAVLDESELVPGKLTRVDAAGMPAVLLKDGSTIHAIAATCSHLGGPLDEGSYEDGVVYCPWHNSGFRMCDGKVVNSPAVYSQPTFAVRVRNGKIELRRLEHA</sequence>
<dbReference type="PANTHER" id="PTHR21496:SF23">
    <property type="entry name" value="3-PHENYLPROPIONATE_CINNAMIC ACID DIOXYGENASE FERREDOXIN SUBUNIT"/>
    <property type="match status" value="1"/>
</dbReference>
<dbReference type="PROSITE" id="PS51296">
    <property type="entry name" value="RIESKE"/>
    <property type="match status" value="1"/>
</dbReference>
<keyword evidence="1" id="KW-0001">2Fe-2S</keyword>
<evidence type="ECO:0000256" key="1">
    <source>
        <dbReference type="ARBA" id="ARBA00022714"/>
    </source>
</evidence>
<dbReference type="GO" id="GO:0016705">
    <property type="term" value="F:oxidoreductase activity, acting on paired donors, with incorporation or reduction of molecular oxygen"/>
    <property type="evidence" value="ECO:0007669"/>
    <property type="project" value="UniProtKB-ARBA"/>
</dbReference>
<evidence type="ECO:0000256" key="5">
    <source>
        <dbReference type="SAM" id="Phobius"/>
    </source>
</evidence>
<dbReference type="GO" id="GO:0051537">
    <property type="term" value="F:2 iron, 2 sulfur cluster binding"/>
    <property type="evidence" value="ECO:0007669"/>
    <property type="project" value="UniProtKB-KW"/>
</dbReference>
<dbReference type="InterPro" id="IPR017941">
    <property type="entry name" value="Rieske_2Fe-2S"/>
</dbReference>
<dbReference type="GO" id="GO:0046872">
    <property type="term" value="F:metal ion binding"/>
    <property type="evidence" value="ECO:0007669"/>
    <property type="project" value="UniProtKB-KW"/>
</dbReference>
<evidence type="ECO:0000313" key="8">
    <source>
        <dbReference type="Proteomes" id="UP000326912"/>
    </source>
</evidence>
<dbReference type="EMBL" id="BKZW01000001">
    <property type="protein sequence ID" value="GER88492.1"/>
    <property type="molecule type" value="Genomic_DNA"/>
</dbReference>
<reference evidence="7 8" key="1">
    <citation type="submission" date="2019-10" db="EMBL/GenBank/DDBJ databases">
        <title>Dictyobacter vulcani sp. nov., within the class Ktedonobacteria, isolated from soil of volcanic Mt. Zao.</title>
        <authorList>
            <person name="Zheng Y."/>
            <person name="Wang C.M."/>
            <person name="Sakai Y."/>
            <person name="Abe K."/>
            <person name="Yokota A."/>
            <person name="Yabe S."/>
        </authorList>
    </citation>
    <scope>NUCLEOTIDE SEQUENCE [LARGE SCALE GENOMIC DNA]</scope>
    <source>
        <strain evidence="7 8">W12</strain>
    </source>
</reference>
<feature type="transmembrane region" description="Helical" evidence="5">
    <location>
        <begin position="80"/>
        <end position="102"/>
    </location>
</feature>